<dbReference type="CDD" id="cd06261">
    <property type="entry name" value="TM_PBP2"/>
    <property type="match status" value="1"/>
</dbReference>
<reference evidence="9 10" key="1">
    <citation type="submission" date="2018-11" db="EMBL/GenBank/DDBJ databases">
        <title>Sequencing the genomes of 1000 actinobacteria strains.</title>
        <authorList>
            <person name="Klenk H.-P."/>
        </authorList>
    </citation>
    <scope>NUCLEOTIDE SEQUENCE [LARGE SCALE GENOMIC DNA]</scope>
    <source>
        <strain evidence="9 10">DSM 13521</strain>
    </source>
</reference>
<evidence type="ECO:0000256" key="6">
    <source>
        <dbReference type="ARBA" id="ARBA00023136"/>
    </source>
</evidence>
<name>A0A3N2DD83_9MICO</name>
<dbReference type="InterPro" id="IPR035906">
    <property type="entry name" value="MetI-like_sf"/>
</dbReference>
<dbReference type="EMBL" id="RKHQ01000001">
    <property type="protein sequence ID" value="ROR97749.1"/>
    <property type="molecule type" value="Genomic_DNA"/>
</dbReference>
<dbReference type="PROSITE" id="PS50928">
    <property type="entry name" value="ABC_TM1"/>
    <property type="match status" value="1"/>
</dbReference>
<gene>
    <name evidence="9" type="ORF">EDD28_2355</name>
</gene>
<evidence type="ECO:0000256" key="4">
    <source>
        <dbReference type="ARBA" id="ARBA00022692"/>
    </source>
</evidence>
<keyword evidence="4 7" id="KW-0812">Transmembrane</keyword>
<sequence>MTTRSETHDDVAAVPVPASPARSRWRSFRLTMKGRWPLVISLAWLVGIVLAGLLVSFPHDPLWPNPAAISRPPSSEYWFGTDPNGFDVFSRVFVAAPRDIALSLGGASVALVIGTVLGLLAGGRGWGATLIVRALDVFQSFPLLILAIAVIALLGNRPWTVIAAIAIIDTPRFVRLIRSEVLVLRESRFIEAATALGNPPSRVLFRHVLPNVREVILAQFSLSAANAMMIITTMAFLGVGVNPPHPSWGQMAQEGAKVIQIGQWWAAAFPCIAIALCVWALNSISESLEFKGR</sequence>
<evidence type="ECO:0000256" key="2">
    <source>
        <dbReference type="ARBA" id="ARBA00022448"/>
    </source>
</evidence>
<dbReference type="Proteomes" id="UP000275356">
    <property type="component" value="Unassembled WGS sequence"/>
</dbReference>
<feature type="transmembrane region" description="Helical" evidence="7">
    <location>
        <begin position="36"/>
        <end position="57"/>
    </location>
</feature>
<dbReference type="GO" id="GO:0005886">
    <property type="term" value="C:plasma membrane"/>
    <property type="evidence" value="ECO:0007669"/>
    <property type="project" value="UniProtKB-SubCell"/>
</dbReference>
<dbReference type="InterPro" id="IPR050366">
    <property type="entry name" value="BP-dependent_transpt_permease"/>
</dbReference>
<evidence type="ECO:0000256" key="3">
    <source>
        <dbReference type="ARBA" id="ARBA00022475"/>
    </source>
</evidence>
<keyword evidence="2 7" id="KW-0813">Transport</keyword>
<comment type="similarity">
    <text evidence="7">Belongs to the binding-protein-dependent transport system permease family.</text>
</comment>
<protein>
    <submittedName>
        <fullName evidence="9">Peptide/nickel transport system permease protein</fullName>
    </submittedName>
</protein>
<evidence type="ECO:0000256" key="7">
    <source>
        <dbReference type="RuleBase" id="RU363032"/>
    </source>
</evidence>
<dbReference type="Gene3D" id="1.10.3720.10">
    <property type="entry name" value="MetI-like"/>
    <property type="match status" value="1"/>
</dbReference>
<comment type="caution">
    <text evidence="9">The sequence shown here is derived from an EMBL/GenBank/DDBJ whole genome shotgun (WGS) entry which is preliminary data.</text>
</comment>
<dbReference type="InterPro" id="IPR000515">
    <property type="entry name" value="MetI-like"/>
</dbReference>
<dbReference type="GO" id="GO:0055085">
    <property type="term" value="P:transmembrane transport"/>
    <property type="evidence" value="ECO:0007669"/>
    <property type="project" value="InterPro"/>
</dbReference>
<feature type="transmembrane region" description="Helical" evidence="7">
    <location>
        <begin position="100"/>
        <end position="122"/>
    </location>
</feature>
<accession>A0A3N2DD83</accession>
<dbReference type="PANTHER" id="PTHR43386">
    <property type="entry name" value="OLIGOPEPTIDE TRANSPORT SYSTEM PERMEASE PROTEIN APPC"/>
    <property type="match status" value="1"/>
</dbReference>
<evidence type="ECO:0000313" key="9">
    <source>
        <dbReference type="EMBL" id="ROR97749.1"/>
    </source>
</evidence>
<feature type="transmembrane region" description="Helical" evidence="7">
    <location>
        <begin position="261"/>
        <end position="281"/>
    </location>
</feature>
<dbReference type="PANTHER" id="PTHR43386:SF6">
    <property type="entry name" value="ABC TRANSPORTER PERMEASE PROTEIN"/>
    <property type="match status" value="1"/>
</dbReference>
<dbReference type="RefSeq" id="WP_170169449.1">
    <property type="nucleotide sequence ID" value="NZ_RKHQ01000001.1"/>
</dbReference>
<feature type="transmembrane region" description="Helical" evidence="7">
    <location>
        <begin position="215"/>
        <end position="241"/>
    </location>
</feature>
<evidence type="ECO:0000259" key="8">
    <source>
        <dbReference type="PROSITE" id="PS50928"/>
    </source>
</evidence>
<proteinExistence type="inferred from homology"/>
<evidence type="ECO:0000256" key="5">
    <source>
        <dbReference type="ARBA" id="ARBA00022989"/>
    </source>
</evidence>
<dbReference type="SUPFAM" id="SSF161098">
    <property type="entry name" value="MetI-like"/>
    <property type="match status" value="1"/>
</dbReference>
<keyword evidence="3" id="KW-1003">Cell membrane</keyword>
<organism evidence="9 10">
    <name type="scientific">Salana multivorans</name>
    <dbReference type="NCBI Taxonomy" id="120377"/>
    <lineage>
        <taxon>Bacteria</taxon>
        <taxon>Bacillati</taxon>
        <taxon>Actinomycetota</taxon>
        <taxon>Actinomycetes</taxon>
        <taxon>Micrococcales</taxon>
        <taxon>Beutenbergiaceae</taxon>
        <taxon>Salana</taxon>
    </lineage>
</organism>
<dbReference type="AlphaFoldDB" id="A0A3N2DD83"/>
<evidence type="ECO:0000313" key="10">
    <source>
        <dbReference type="Proteomes" id="UP000275356"/>
    </source>
</evidence>
<feature type="transmembrane region" description="Helical" evidence="7">
    <location>
        <begin position="134"/>
        <end position="153"/>
    </location>
</feature>
<comment type="subcellular location">
    <subcellularLocation>
        <location evidence="1 7">Cell membrane</location>
        <topology evidence="1 7">Multi-pass membrane protein</topology>
    </subcellularLocation>
</comment>
<keyword evidence="10" id="KW-1185">Reference proteome</keyword>
<feature type="domain" description="ABC transmembrane type-1" evidence="8">
    <location>
        <begin position="96"/>
        <end position="285"/>
    </location>
</feature>
<dbReference type="Pfam" id="PF00528">
    <property type="entry name" value="BPD_transp_1"/>
    <property type="match status" value="1"/>
</dbReference>
<keyword evidence="6 7" id="KW-0472">Membrane</keyword>
<evidence type="ECO:0000256" key="1">
    <source>
        <dbReference type="ARBA" id="ARBA00004651"/>
    </source>
</evidence>
<keyword evidence="5 7" id="KW-1133">Transmembrane helix</keyword>